<evidence type="ECO:0000256" key="4">
    <source>
        <dbReference type="ARBA" id="ARBA00023002"/>
    </source>
</evidence>
<comment type="similarity">
    <text evidence="5">Belongs to the L2HGDH family.</text>
</comment>
<gene>
    <name evidence="7" type="primary">lhgO</name>
    <name evidence="7" type="ORF">OIK42_09230</name>
</gene>
<evidence type="ECO:0000259" key="6">
    <source>
        <dbReference type="Pfam" id="PF01266"/>
    </source>
</evidence>
<keyword evidence="4 7" id="KW-0560">Oxidoreductase</keyword>
<keyword evidence="3" id="KW-0274">FAD</keyword>
<dbReference type="EC" id="1.1.3.-" evidence="7"/>
<dbReference type="EMBL" id="JAQQXP010000001">
    <property type="protein sequence ID" value="MDC8830942.1"/>
    <property type="molecule type" value="Genomic_DNA"/>
</dbReference>
<dbReference type="PANTHER" id="PTHR43104:SF2">
    <property type="entry name" value="L-2-HYDROXYGLUTARATE DEHYDROGENASE, MITOCHONDRIAL"/>
    <property type="match status" value="1"/>
</dbReference>
<dbReference type="NCBIfam" id="NF008726">
    <property type="entry name" value="PRK11728.1"/>
    <property type="match status" value="1"/>
</dbReference>
<evidence type="ECO:0000256" key="3">
    <source>
        <dbReference type="ARBA" id="ARBA00022827"/>
    </source>
</evidence>
<dbReference type="RefSeq" id="WP_273639939.1">
    <property type="nucleotide sequence ID" value="NZ_JAQQXP010000001.1"/>
</dbReference>
<evidence type="ECO:0000256" key="2">
    <source>
        <dbReference type="ARBA" id="ARBA00022630"/>
    </source>
</evidence>
<dbReference type="SUPFAM" id="SSF51905">
    <property type="entry name" value="FAD/NAD(P)-binding domain"/>
    <property type="match status" value="1"/>
</dbReference>
<keyword evidence="2" id="KW-0285">Flavoprotein</keyword>
<dbReference type="Gene3D" id="3.50.50.60">
    <property type="entry name" value="FAD/NAD(P)-binding domain"/>
    <property type="match status" value="1"/>
</dbReference>
<evidence type="ECO:0000256" key="1">
    <source>
        <dbReference type="ARBA" id="ARBA00001974"/>
    </source>
</evidence>
<protein>
    <submittedName>
        <fullName evidence="7">L-2-hydroxyglutarate oxidase</fullName>
        <ecNumber evidence="7">1.1.3.-</ecNumber>
    </submittedName>
</protein>
<proteinExistence type="inferred from homology"/>
<keyword evidence="8" id="KW-1185">Reference proteome</keyword>
<evidence type="ECO:0000313" key="7">
    <source>
        <dbReference type="EMBL" id="MDC8830942.1"/>
    </source>
</evidence>
<dbReference type="GO" id="GO:0016491">
    <property type="term" value="F:oxidoreductase activity"/>
    <property type="evidence" value="ECO:0007669"/>
    <property type="project" value="UniProtKB-KW"/>
</dbReference>
<feature type="domain" description="FAD dependent oxidoreductase" evidence="6">
    <location>
        <begin position="5"/>
        <end position="395"/>
    </location>
</feature>
<evidence type="ECO:0000313" key="8">
    <source>
        <dbReference type="Proteomes" id="UP001218788"/>
    </source>
</evidence>
<dbReference type="Gene3D" id="3.30.9.10">
    <property type="entry name" value="D-Amino Acid Oxidase, subunit A, domain 2"/>
    <property type="match status" value="1"/>
</dbReference>
<dbReference type="PANTHER" id="PTHR43104">
    <property type="entry name" value="L-2-HYDROXYGLUTARATE DEHYDROGENASE, MITOCHONDRIAL"/>
    <property type="match status" value="1"/>
</dbReference>
<dbReference type="Pfam" id="PF01266">
    <property type="entry name" value="DAO"/>
    <property type="match status" value="1"/>
</dbReference>
<dbReference type="Proteomes" id="UP001218788">
    <property type="component" value="Unassembled WGS sequence"/>
</dbReference>
<sequence>MTECDYAIIGSGIVGAAVAYRLSQRQPQAKIRIFDKEPHCAAHQTGRNSGVIHAGVYYTPGSYKARFCRAGLAATVNLCQQHNIAYEQCGKLIVATSADELAAMHALYERCVQNELNPVMLSREQIAQREPAISAVGGFLVKQTGITDYADITRCLLSLASTAKNCRVLYQHQLQALEETSSGVYLSIKTPDGHRRVHAAKVINCAGIYSDEIIRRQGLECDFRMLPFKGEYYKLVAKYNHVSRHLIYPVPDPAMPFLGVHLTRMIGGYTTVGPNAVLTTGREAYGSLLSRDAEWLTVFGHADVWKLLWRYRKSAVHELRSSLSKVHYARLVSRYCPGITAQDFLPYRAGIRAQAVDRQGNLIHDFKFVESAHTLHVGNAPSPAATSALPIADEILSRLF</sequence>
<dbReference type="InterPro" id="IPR036188">
    <property type="entry name" value="FAD/NAD-bd_sf"/>
</dbReference>
<comment type="cofactor">
    <cofactor evidence="1">
        <name>FAD</name>
        <dbReference type="ChEBI" id="CHEBI:57692"/>
    </cofactor>
</comment>
<dbReference type="InterPro" id="IPR006076">
    <property type="entry name" value="FAD-dep_OxRdtase"/>
</dbReference>
<organism evidence="7 8">
    <name type="scientific">Alteromonas gilva</name>
    <dbReference type="NCBI Taxonomy" id="2987522"/>
    <lineage>
        <taxon>Bacteria</taxon>
        <taxon>Pseudomonadati</taxon>
        <taxon>Pseudomonadota</taxon>
        <taxon>Gammaproteobacteria</taxon>
        <taxon>Alteromonadales</taxon>
        <taxon>Alteromonadaceae</taxon>
        <taxon>Alteromonas/Salinimonas group</taxon>
        <taxon>Alteromonas</taxon>
    </lineage>
</organism>
<name>A0ABT5L241_9ALTE</name>
<accession>A0ABT5L241</accession>
<comment type="caution">
    <text evidence="7">The sequence shown here is derived from an EMBL/GenBank/DDBJ whole genome shotgun (WGS) entry which is preliminary data.</text>
</comment>
<evidence type="ECO:0000256" key="5">
    <source>
        <dbReference type="ARBA" id="ARBA00037941"/>
    </source>
</evidence>
<reference evidence="7 8" key="1">
    <citation type="submission" date="2022-10" db="EMBL/GenBank/DDBJ databases">
        <title>Alteromonas sp. chi3 Genome sequencing.</title>
        <authorList>
            <person name="Park S."/>
        </authorList>
    </citation>
    <scope>NUCLEOTIDE SEQUENCE [LARGE SCALE GENOMIC DNA]</scope>
    <source>
        <strain evidence="8">chi3</strain>
    </source>
</reference>